<protein>
    <recommendedName>
        <fullName evidence="1">YjiS-like domain-containing protein</fullName>
    </recommendedName>
</protein>
<evidence type="ECO:0000259" key="1">
    <source>
        <dbReference type="Pfam" id="PF06568"/>
    </source>
</evidence>
<reference evidence="3" key="1">
    <citation type="submission" date="2016-11" db="EMBL/GenBank/DDBJ databases">
        <authorList>
            <person name="Varghese N."/>
            <person name="Submissions S."/>
        </authorList>
    </citation>
    <scope>NUCLEOTIDE SEQUENCE [LARGE SCALE GENOMIC DNA]</scope>
    <source>
        <strain evidence="3">DSM 100564</strain>
    </source>
</reference>
<evidence type="ECO:0000313" key="2">
    <source>
        <dbReference type="EMBL" id="SHJ02927.1"/>
    </source>
</evidence>
<sequence length="69" mass="7700">MTLIATLGRQAGLSSAKTISLRDMAALRRQRKALTRLDDIALHDLGLTRTQAELEAKRSLWDVPANWRG</sequence>
<name>A0A1M6FZ59_9RHOB</name>
<dbReference type="Pfam" id="PF06568">
    <property type="entry name" value="YjiS-like"/>
    <property type="match status" value="1"/>
</dbReference>
<accession>A0A1M6FZ59</accession>
<dbReference type="RefSeq" id="WP_073250371.1">
    <property type="nucleotide sequence ID" value="NZ_FQZQ01000004.1"/>
</dbReference>
<dbReference type="STRING" id="1470563.SAMN05444000_104205"/>
<keyword evidence="3" id="KW-1185">Reference proteome</keyword>
<evidence type="ECO:0000313" key="3">
    <source>
        <dbReference type="Proteomes" id="UP000183982"/>
    </source>
</evidence>
<dbReference type="Proteomes" id="UP000183982">
    <property type="component" value="Unassembled WGS sequence"/>
</dbReference>
<dbReference type="InterPro" id="IPR009506">
    <property type="entry name" value="YjiS-like"/>
</dbReference>
<proteinExistence type="predicted"/>
<dbReference type="OrthoDB" id="8096613at2"/>
<feature type="domain" description="YjiS-like" evidence="1">
    <location>
        <begin position="21"/>
        <end position="53"/>
    </location>
</feature>
<organism evidence="2 3">
    <name type="scientific">Shimia gijangensis</name>
    <dbReference type="NCBI Taxonomy" id="1470563"/>
    <lineage>
        <taxon>Bacteria</taxon>
        <taxon>Pseudomonadati</taxon>
        <taxon>Pseudomonadota</taxon>
        <taxon>Alphaproteobacteria</taxon>
        <taxon>Rhodobacterales</taxon>
        <taxon>Roseobacteraceae</taxon>
    </lineage>
</organism>
<dbReference type="AlphaFoldDB" id="A0A1M6FZ59"/>
<gene>
    <name evidence="2" type="ORF">SAMN05444000_104205</name>
</gene>
<dbReference type="EMBL" id="FQZQ01000004">
    <property type="protein sequence ID" value="SHJ02927.1"/>
    <property type="molecule type" value="Genomic_DNA"/>
</dbReference>